<dbReference type="InterPro" id="IPR003736">
    <property type="entry name" value="PAAI_dom"/>
</dbReference>
<gene>
    <name evidence="9" type="ORF">RIF29_31063</name>
</gene>
<organism evidence="9 10">
    <name type="scientific">Crotalaria pallida</name>
    <name type="common">Smooth rattlebox</name>
    <name type="synonym">Crotalaria striata</name>
    <dbReference type="NCBI Taxonomy" id="3830"/>
    <lineage>
        <taxon>Eukaryota</taxon>
        <taxon>Viridiplantae</taxon>
        <taxon>Streptophyta</taxon>
        <taxon>Embryophyta</taxon>
        <taxon>Tracheophyta</taxon>
        <taxon>Spermatophyta</taxon>
        <taxon>Magnoliopsida</taxon>
        <taxon>eudicotyledons</taxon>
        <taxon>Gunneridae</taxon>
        <taxon>Pentapetalae</taxon>
        <taxon>rosids</taxon>
        <taxon>fabids</taxon>
        <taxon>Fabales</taxon>
        <taxon>Fabaceae</taxon>
        <taxon>Papilionoideae</taxon>
        <taxon>50 kb inversion clade</taxon>
        <taxon>genistoids sensu lato</taxon>
        <taxon>core genistoids</taxon>
        <taxon>Crotalarieae</taxon>
        <taxon>Crotalaria</taxon>
    </lineage>
</organism>
<comment type="subunit">
    <text evidence="7">Homotetramers.</text>
</comment>
<accession>A0AAN9EGT8</accession>
<dbReference type="Gene3D" id="3.10.129.10">
    <property type="entry name" value="Hotdog Thioesterase"/>
    <property type="match status" value="1"/>
</dbReference>
<evidence type="ECO:0000256" key="6">
    <source>
        <dbReference type="ARBA" id="ARBA00061187"/>
    </source>
</evidence>
<evidence type="ECO:0000259" key="8">
    <source>
        <dbReference type="Pfam" id="PF03061"/>
    </source>
</evidence>
<dbReference type="InterPro" id="IPR006683">
    <property type="entry name" value="Thioestr_dom"/>
</dbReference>
<dbReference type="FunFam" id="3.10.129.10:FF:000048">
    <property type="entry name" value="14-dihydroxy-2-naphthoyl-CoA thioesterase 1"/>
    <property type="match status" value="1"/>
</dbReference>
<evidence type="ECO:0000256" key="5">
    <source>
        <dbReference type="ARBA" id="ARBA00060586"/>
    </source>
</evidence>
<evidence type="ECO:0000256" key="2">
    <source>
        <dbReference type="ARBA" id="ARBA00022801"/>
    </source>
</evidence>
<keyword evidence="3" id="KW-0576">Peroxisome</keyword>
<evidence type="ECO:0000256" key="7">
    <source>
        <dbReference type="ARBA" id="ARBA00066058"/>
    </source>
</evidence>
<reference evidence="9 10" key="1">
    <citation type="submission" date="2024-01" db="EMBL/GenBank/DDBJ databases">
        <title>The genomes of 5 underutilized Papilionoideae crops provide insights into root nodulation and disease resistanc.</title>
        <authorList>
            <person name="Yuan L."/>
        </authorList>
    </citation>
    <scope>NUCLEOTIDE SEQUENCE [LARGE SCALE GENOMIC DNA]</scope>
    <source>
        <strain evidence="9">ZHUSHIDOU_FW_LH</strain>
        <tissue evidence="9">Leaf</tissue>
    </source>
</reference>
<dbReference type="PANTHER" id="PTHR43240:SF5">
    <property type="entry name" value="1,4-DIHYDROXY-2-NAPHTHOYL-COA THIOESTERASE 1"/>
    <property type="match status" value="1"/>
</dbReference>
<dbReference type="GO" id="GO:0005777">
    <property type="term" value="C:peroxisome"/>
    <property type="evidence" value="ECO:0007669"/>
    <property type="project" value="UniProtKB-SubCell"/>
</dbReference>
<sequence length="160" mass="17300">MMENHASSKIKTADLDAPLHAVGFEIDELSPHRVTGHLPLTLKACQGFNVLHGGVSAMIAEGIASIGAHMACGFQRIAGIQLSINHMKPAQLGDLVYAEATPISLGKTIQVWEVQLWKNDLSKSKDKILISSSRVTLVVNIPVPEQAKANVEKLKKYAKL</sequence>
<evidence type="ECO:0000313" key="9">
    <source>
        <dbReference type="EMBL" id="KAK7257234.1"/>
    </source>
</evidence>
<evidence type="ECO:0000313" key="10">
    <source>
        <dbReference type="Proteomes" id="UP001372338"/>
    </source>
</evidence>
<proteinExistence type="inferred from homology"/>
<dbReference type="SUPFAM" id="SSF54637">
    <property type="entry name" value="Thioesterase/thiol ester dehydrase-isomerase"/>
    <property type="match status" value="1"/>
</dbReference>
<dbReference type="EMBL" id="JAYWIO010000006">
    <property type="protein sequence ID" value="KAK7257234.1"/>
    <property type="molecule type" value="Genomic_DNA"/>
</dbReference>
<keyword evidence="2" id="KW-0378">Hydrolase</keyword>
<dbReference type="NCBIfam" id="TIGR00369">
    <property type="entry name" value="unchar_dom_1"/>
    <property type="match status" value="1"/>
</dbReference>
<evidence type="ECO:0000256" key="1">
    <source>
        <dbReference type="ARBA" id="ARBA00004275"/>
    </source>
</evidence>
<dbReference type="Proteomes" id="UP001372338">
    <property type="component" value="Unassembled WGS sequence"/>
</dbReference>
<comment type="pathway">
    <text evidence="5">Quinol/quinone metabolism; 1,4-dihydroxy-2-naphthoate biosynthesis; 1,4-dihydroxy-2-naphthoate from chorismate: step 7/7.</text>
</comment>
<dbReference type="AlphaFoldDB" id="A0AAN9EGT8"/>
<name>A0AAN9EGT8_CROPI</name>
<evidence type="ECO:0000256" key="3">
    <source>
        <dbReference type="ARBA" id="ARBA00023140"/>
    </source>
</evidence>
<feature type="domain" description="Thioesterase" evidence="8">
    <location>
        <begin position="48"/>
        <end position="120"/>
    </location>
</feature>
<protein>
    <recommendedName>
        <fullName evidence="8">Thioesterase domain-containing protein</fullName>
    </recommendedName>
</protein>
<dbReference type="CDD" id="cd03443">
    <property type="entry name" value="PaaI_thioesterase"/>
    <property type="match status" value="1"/>
</dbReference>
<evidence type="ECO:0000256" key="4">
    <source>
        <dbReference type="ARBA" id="ARBA00060572"/>
    </source>
</evidence>
<comment type="subcellular location">
    <subcellularLocation>
        <location evidence="1">Peroxisome</location>
    </subcellularLocation>
</comment>
<dbReference type="InterPro" id="IPR029069">
    <property type="entry name" value="HotDog_dom_sf"/>
</dbReference>
<keyword evidence="10" id="KW-1185">Reference proteome</keyword>
<dbReference type="Pfam" id="PF03061">
    <property type="entry name" value="4HBT"/>
    <property type="match status" value="1"/>
</dbReference>
<comment type="caution">
    <text evidence="9">The sequence shown here is derived from an EMBL/GenBank/DDBJ whole genome shotgun (WGS) entry which is preliminary data.</text>
</comment>
<dbReference type="PANTHER" id="PTHR43240">
    <property type="entry name" value="1,4-DIHYDROXY-2-NAPHTHOYL-COA THIOESTERASE 1"/>
    <property type="match status" value="1"/>
</dbReference>
<dbReference type="GO" id="GO:0042372">
    <property type="term" value="P:phylloquinone biosynthetic process"/>
    <property type="evidence" value="ECO:0007669"/>
    <property type="project" value="TreeGrafter"/>
</dbReference>
<comment type="similarity">
    <text evidence="6">Belongs to the 4-hydroxybenzoyl-CoA thioesterase family. DHNA-CoA hydrolase subfamily.</text>
</comment>
<comment type="pathway">
    <text evidence="4">Cofactor biosynthesis; phylloquinone biosynthesis.</text>
</comment>
<dbReference type="GO" id="GO:0061522">
    <property type="term" value="F:1,4-dihydroxy-2-naphthoyl-CoA thioesterase activity"/>
    <property type="evidence" value="ECO:0007669"/>
    <property type="project" value="TreeGrafter"/>
</dbReference>